<evidence type="ECO:0000313" key="2">
    <source>
        <dbReference type="EMBL" id="KAK1440141.1"/>
    </source>
</evidence>
<keyword evidence="1" id="KW-0472">Membrane</keyword>
<dbReference type="Proteomes" id="UP001229421">
    <property type="component" value="Unassembled WGS sequence"/>
</dbReference>
<comment type="caution">
    <text evidence="2">The sequence shown here is derived from an EMBL/GenBank/DDBJ whole genome shotgun (WGS) entry which is preliminary data.</text>
</comment>
<evidence type="ECO:0000313" key="3">
    <source>
        <dbReference type="Proteomes" id="UP001229421"/>
    </source>
</evidence>
<keyword evidence="1" id="KW-0812">Transmembrane</keyword>
<gene>
    <name evidence="2" type="ORF">QVD17_05966</name>
</gene>
<dbReference type="EMBL" id="JAUHHV010000001">
    <property type="protein sequence ID" value="KAK1440141.1"/>
    <property type="molecule type" value="Genomic_DNA"/>
</dbReference>
<keyword evidence="3" id="KW-1185">Reference proteome</keyword>
<reference evidence="2" key="1">
    <citation type="journal article" date="2023" name="bioRxiv">
        <title>Improved chromosome-level genome assembly for marigold (Tagetes erecta).</title>
        <authorList>
            <person name="Jiang F."/>
            <person name="Yuan L."/>
            <person name="Wang S."/>
            <person name="Wang H."/>
            <person name="Xu D."/>
            <person name="Wang A."/>
            <person name="Fan W."/>
        </authorList>
    </citation>
    <scope>NUCLEOTIDE SEQUENCE</scope>
    <source>
        <strain evidence="2">WSJ</strain>
        <tissue evidence="2">Leaf</tissue>
    </source>
</reference>
<organism evidence="2 3">
    <name type="scientific">Tagetes erecta</name>
    <name type="common">African marigold</name>
    <dbReference type="NCBI Taxonomy" id="13708"/>
    <lineage>
        <taxon>Eukaryota</taxon>
        <taxon>Viridiplantae</taxon>
        <taxon>Streptophyta</taxon>
        <taxon>Embryophyta</taxon>
        <taxon>Tracheophyta</taxon>
        <taxon>Spermatophyta</taxon>
        <taxon>Magnoliopsida</taxon>
        <taxon>eudicotyledons</taxon>
        <taxon>Gunneridae</taxon>
        <taxon>Pentapetalae</taxon>
        <taxon>asterids</taxon>
        <taxon>campanulids</taxon>
        <taxon>Asterales</taxon>
        <taxon>Asteraceae</taxon>
        <taxon>Asteroideae</taxon>
        <taxon>Heliantheae alliance</taxon>
        <taxon>Tageteae</taxon>
        <taxon>Tagetes</taxon>
    </lineage>
</organism>
<accession>A0AAD8LJP6</accession>
<keyword evidence="1" id="KW-1133">Transmembrane helix</keyword>
<evidence type="ECO:0000256" key="1">
    <source>
        <dbReference type="SAM" id="Phobius"/>
    </source>
</evidence>
<proteinExistence type="predicted"/>
<feature type="transmembrane region" description="Helical" evidence="1">
    <location>
        <begin position="36"/>
        <end position="56"/>
    </location>
</feature>
<protein>
    <submittedName>
        <fullName evidence="2">Uncharacterized protein</fullName>
    </submittedName>
</protein>
<sequence length="76" mass="8587">MKVSINKGNFDVTCAFNRVYGVNVVGDLLLSYEYLYLKHLCYLVLVFLLVIQLLAISHSPEHGRLICATTAMRIIV</sequence>
<name>A0AAD8LJP6_TARER</name>
<dbReference type="AlphaFoldDB" id="A0AAD8LJP6"/>